<accession>A0ABD3NLU7</accession>
<evidence type="ECO:0000256" key="3">
    <source>
        <dbReference type="ARBA" id="ARBA00023274"/>
    </source>
</evidence>
<evidence type="ECO:0000313" key="5">
    <source>
        <dbReference type="EMBL" id="KAL3775581.1"/>
    </source>
</evidence>
<name>A0ABD3NLU7_9STRA</name>
<dbReference type="InterPro" id="IPR009027">
    <property type="entry name" value="Ribosomal_bL9/RNase_H1_N"/>
</dbReference>
<evidence type="ECO:0000313" key="6">
    <source>
        <dbReference type="Proteomes" id="UP001530400"/>
    </source>
</evidence>
<comment type="similarity">
    <text evidence="1">Belongs to the bacterial ribosomal protein bL9 family.</text>
</comment>
<dbReference type="SUPFAM" id="SSF55658">
    <property type="entry name" value="L9 N-domain-like"/>
    <property type="match status" value="1"/>
</dbReference>
<evidence type="ECO:0000256" key="1">
    <source>
        <dbReference type="ARBA" id="ARBA00010605"/>
    </source>
</evidence>
<feature type="domain" description="Ribosomal protein L9" evidence="4">
    <location>
        <begin position="51"/>
        <end position="82"/>
    </location>
</feature>
<dbReference type="InterPro" id="IPR036935">
    <property type="entry name" value="Ribosomal_bL9_N_sf"/>
</dbReference>
<evidence type="ECO:0000259" key="4">
    <source>
        <dbReference type="Pfam" id="PF01281"/>
    </source>
</evidence>
<dbReference type="Gene3D" id="3.40.5.10">
    <property type="entry name" value="Ribosomal protein L9, N-terminal domain"/>
    <property type="match status" value="1"/>
</dbReference>
<keyword evidence="3" id="KW-0687">Ribonucleoprotein</keyword>
<organism evidence="5 6">
    <name type="scientific">Cyclotella atomus</name>
    <dbReference type="NCBI Taxonomy" id="382360"/>
    <lineage>
        <taxon>Eukaryota</taxon>
        <taxon>Sar</taxon>
        <taxon>Stramenopiles</taxon>
        <taxon>Ochrophyta</taxon>
        <taxon>Bacillariophyta</taxon>
        <taxon>Coscinodiscophyceae</taxon>
        <taxon>Thalassiosirophycidae</taxon>
        <taxon>Stephanodiscales</taxon>
        <taxon>Stephanodiscaceae</taxon>
        <taxon>Cyclotella</taxon>
    </lineage>
</organism>
<dbReference type="AlphaFoldDB" id="A0ABD3NLU7"/>
<proteinExistence type="inferred from homology"/>
<dbReference type="GO" id="GO:0005840">
    <property type="term" value="C:ribosome"/>
    <property type="evidence" value="ECO:0007669"/>
    <property type="project" value="UniProtKB-KW"/>
</dbReference>
<comment type="caution">
    <text evidence="5">The sequence shown here is derived from an EMBL/GenBank/DDBJ whole genome shotgun (WGS) entry which is preliminary data.</text>
</comment>
<evidence type="ECO:0000256" key="2">
    <source>
        <dbReference type="ARBA" id="ARBA00022980"/>
    </source>
</evidence>
<dbReference type="InterPro" id="IPR000244">
    <property type="entry name" value="Ribosomal_bL9"/>
</dbReference>
<protein>
    <recommendedName>
        <fullName evidence="4">Ribosomal protein L9 domain-containing protein</fullName>
    </recommendedName>
</protein>
<dbReference type="PANTHER" id="PTHR21368">
    <property type="entry name" value="50S RIBOSOMAL PROTEIN L9"/>
    <property type="match status" value="1"/>
</dbReference>
<gene>
    <name evidence="5" type="ORF">ACHAWO_003761</name>
</gene>
<dbReference type="Pfam" id="PF01281">
    <property type="entry name" value="Ribosomal_L9_N"/>
    <property type="match status" value="1"/>
</dbReference>
<keyword evidence="6" id="KW-1185">Reference proteome</keyword>
<keyword evidence="2" id="KW-0689">Ribosomal protein</keyword>
<reference evidence="5 6" key="1">
    <citation type="submission" date="2024-10" db="EMBL/GenBank/DDBJ databases">
        <title>Updated reference genomes for cyclostephanoid diatoms.</title>
        <authorList>
            <person name="Roberts W.R."/>
            <person name="Alverson A.J."/>
        </authorList>
    </citation>
    <scope>NUCLEOTIDE SEQUENCE [LARGE SCALE GENOMIC DNA]</scope>
    <source>
        <strain evidence="5 6">AJA010-31</strain>
    </source>
</reference>
<dbReference type="Proteomes" id="UP001530400">
    <property type="component" value="Unassembled WGS sequence"/>
</dbReference>
<dbReference type="GO" id="GO:1990904">
    <property type="term" value="C:ribonucleoprotein complex"/>
    <property type="evidence" value="ECO:0007669"/>
    <property type="project" value="UniProtKB-KW"/>
</dbReference>
<sequence>MSYIASTSRLLLKARTQSSINSTTIQQRLKHSVRVIITRDLPEGQMRNVYAGEVHNVAAGYARNYLIPKKMAVYATADNFKRCGLIDPKIAEKEGRKLDVEDEGEELKAADRLKKYLKNKSVKMTRNVDLNIPNMCHPGHVSAKHLRQKLSKQLKIDLEPHESIHIMNESVVGLFDMGEKELMDLITNMEVGETGANANMSVEEAAKAGVGLNDCNTQLKYLGDYVAKITLAGDYIVPLKFSIGRR</sequence>
<dbReference type="EMBL" id="JALLPJ020001149">
    <property type="protein sequence ID" value="KAL3775581.1"/>
    <property type="molecule type" value="Genomic_DNA"/>
</dbReference>
<dbReference type="InterPro" id="IPR020070">
    <property type="entry name" value="Ribosomal_bL9_N"/>
</dbReference>